<keyword evidence="4" id="KW-0238">DNA-binding</keyword>
<gene>
    <name evidence="11" type="primary">TBLA0A00980</name>
    <name evidence="11" type="ORF">TBLA_0A00980</name>
</gene>
<dbReference type="GO" id="GO:0045899">
    <property type="term" value="P:positive regulation of RNA polymerase II transcription preinitiation complex assembly"/>
    <property type="evidence" value="ECO:0007669"/>
    <property type="project" value="EnsemblFungi"/>
</dbReference>
<evidence type="ECO:0000256" key="4">
    <source>
        <dbReference type="ARBA" id="ARBA00023125"/>
    </source>
</evidence>
<dbReference type="GO" id="GO:0005634">
    <property type="term" value="C:nucleus"/>
    <property type="evidence" value="ECO:0007669"/>
    <property type="project" value="UniProtKB-SubCell"/>
</dbReference>
<proteinExistence type="inferred from homology"/>
<dbReference type="Pfam" id="PF07716">
    <property type="entry name" value="bZIP_2"/>
    <property type="match status" value="1"/>
</dbReference>
<dbReference type="KEGG" id="tbl:TBLA_0A00980"/>
<dbReference type="GO" id="GO:0001080">
    <property type="term" value="P:nitrogen catabolite activation of transcription from RNA polymerase II promoter"/>
    <property type="evidence" value="ECO:0007669"/>
    <property type="project" value="TreeGrafter"/>
</dbReference>
<dbReference type="EMBL" id="HE806316">
    <property type="protein sequence ID" value="CCH57898.1"/>
    <property type="molecule type" value="Genomic_DNA"/>
</dbReference>
<dbReference type="PANTHER" id="PTHR11462:SF35">
    <property type="entry name" value="TRANSCRIPTION FACTOR JRA"/>
    <property type="match status" value="1"/>
</dbReference>
<evidence type="ECO:0000313" key="12">
    <source>
        <dbReference type="Proteomes" id="UP000002866"/>
    </source>
</evidence>
<dbReference type="InterPro" id="IPR004827">
    <property type="entry name" value="bZIP"/>
</dbReference>
<dbReference type="InterPro" id="IPR046347">
    <property type="entry name" value="bZIP_sf"/>
</dbReference>
<keyword evidence="7" id="KW-0539">Nucleus</keyword>
<evidence type="ECO:0000256" key="5">
    <source>
        <dbReference type="ARBA" id="ARBA00023159"/>
    </source>
</evidence>
<dbReference type="PROSITE" id="PS50217">
    <property type="entry name" value="BZIP"/>
    <property type="match status" value="1"/>
</dbReference>
<dbReference type="AlphaFoldDB" id="I2GUU6"/>
<dbReference type="GO" id="GO:0008652">
    <property type="term" value="P:amino acid biosynthetic process"/>
    <property type="evidence" value="ECO:0007669"/>
    <property type="project" value="UniProtKB-KW"/>
</dbReference>
<dbReference type="eggNOG" id="KOG0837">
    <property type="taxonomic scope" value="Eukaryota"/>
</dbReference>
<dbReference type="GeneID" id="14493066"/>
<evidence type="ECO:0000256" key="8">
    <source>
        <dbReference type="ARBA" id="ARBA00061302"/>
    </source>
</evidence>
<dbReference type="FunFam" id="3.30.160.60:FF:001491">
    <property type="entry name" value="Cross-pathway control protein A"/>
    <property type="match status" value="1"/>
</dbReference>
<dbReference type="GO" id="GO:1903833">
    <property type="term" value="P:positive regulation of cellular response to amino acid starvation"/>
    <property type="evidence" value="ECO:0007669"/>
    <property type="project" value="EnsemblFungi"/>
</dbReference>
<dbReference type="GO" id="GO:0061629">
    <property type="term" value="F:RNA polymerase II-specific DNA-binding transcription factor binding"/>
    <property type="evidence" value="ECO:0007669"/>
    <property type="project" value="EnsemblFungi"/>
</dbReference>
<comment type="similarity">
    <text evidence="8">Belongs to the bZIP family. GCN4 subfamily.</text>
</comment>
<evidence type="ECO:0000256" key="6">
    <source>
        <dbReference type="ARBA" id="ARBA00023163"/>
    </source>
</evidence>
<dbReference type="GO" id="GO:0034198">
    <property type="term" value="P:cellular response to amino acid starvation"/>
    <property type="evidence" value="ECO:0007669"/>
    <property type="project" value="EnsemblFungi"/>
</dbReference>
<evidence type="ECO:0000256" key="9">
    <source>
        <dbReference type="SAM" id="Coils"/>
    </source>
</evidence>
<dbReference type="GO" id="GO:0001228">
    <property type="term" value="F:DNA-binding transcription activator activity, RNA polymerase II-specific"/>
    <property type="evidence" value="ECO:0007669"/>
    <property type="project" value="EnsemblFungi"/>
</dbReference>
<name>I2GUU6_HENB6</name>
<evidence type="ECO:0000256" key="2">
    <source>
        <dbReference type="ARBA" id="ARBA00022605"/>
    </source>
</evidence>
<dbReference type="InterPro" id="IPR050946">
    <property type="entry name" value="AP-1_TF_bZIP"/>
</dbReference>
<dbReference type="OrthoDB" id="5419235at2759"/>
<dbReference type="GO" id="GO:1990139">
    <property type="term" value="P:protein localization to nuclear periphery"/>
    <property type="evidence" value="ECO:0007669"/>
    <property type="project" value="EnsemblFungi"/>
</dbReference>
<evidence type="ECO:0000313" key="11">
    <source>
        <dbReference type="EMBL" id="CCH57898.1"/>
    </source>
</evidence>
<evidence type="ECO:0000256" key="1">
    <source>
        <dbReference type="ARBA" id="ARBA00004123"/>
    </source>
</evidence>
<comment type="subcellular location">
    <subcellularLocation>
        <location evidence="1">Nucleus</location>
    </subcellularLocation>
</comment>
<dbReference type="GO" id="GO:0042802">
    <property type="term" value="F:identical protein binding"/>
    <property type="evidence" value="ECO:0007669"/>
    <property type="project" value="EnsemblFungi"/>
</dbReference>
<evidence type="ECO:0000259" key="10">
    <source>
        <dbReference type="PROSITE" id="PS50217"/>
    </source>
</evidence>
<dbReference type="SUPFAM" id="SSF57959">
    <property type="entry name" value="Leucine zipper domain"/>
    <property type="match status" value="1"/>
</dbReference>
<dbReference type="FunCoup" id="I2GUU6">
    <property type="interactions" value="4143"/>
</dbReference>
<keyword evidence="2" id="KW-0028">Amino-acid biosynthesis</keyword>
<dbReference type="PANTHER" id="PTHR11462">
    <property type="entry name" value="JUN TRANSCRIPTION FACTOR-RELATED"/>
    <property type="match status" value="1"/>
</dbReference>
<dbReference type="SMART" id="SM00338">
    <property type="entry name" value="BRLZ"/>
    <property type="match status" value="1"/>
</dbReference>
<dbReference type="Gene3D" id="3.30.160.60">
    <property type="entry name" value="Classic Zinc Finger"/>
    <property type="match status" value="1"/>
</dbReference>
<dbReference type="GO" id="GO:0003682">
    <property type="term" value="F:chromatin binding"/>
    <property type="evidence" value="ECO:0007669"/>
    <property type="project" value="EnsemblFungi"/>
</dbReference>
<feature type="coiled-coil region" evidence="9">
    <location>
        <begin position="339"/>
        <end position="380"/>
    </location>
</feature>
<keyword evidence="6" id="KW-0804">Transcription</keyword>
<dbReference type="GO" id="GO:0005667">
    <property type="term" value="C:transcription regulator complex"/>
    <property type="evidence" value="ECO:0007669"/>
    <property type="project" value="TreeGrafter"/>
</dbReference>
<sequence length="385" mass="42038">MLQFSNQNMSTFTATKATSSATITNNNQLNNNNNTNTSNTTKINNKLKKIINKKIMTSLNNTNNINAVNNLMIPMDLGLFNSNPTTSNTGSNSTDIKLEDTPLFSFANLPNLISNQDQVSTTTTANNTTNNTPWIGYEDIDSATVDAFFSSSTDSTPLFEFETLNKTSNSNAVQGKDASSSDPIANSASHEWTSLFDNDIPVSSADVDLASKAIELIEQDPQFIKDTTTNTSTSIPTSFTATFPSLDNQFSNTSGSSNSRTVNGTTRIISADSFLPTPIMENAKLSTISSASHASKIVKGEKIDHLGIISYNRKQRQAPLKPVVAESNDPVAMKRARNTEAARRSRARKLQRMNQLEDKVEDLLTRNSQLEMEVARLQSLLNNGK</sequence>
<dbReference type="InParanoid" id="I2GUU6"/>
<dbReference type="CDD" id="cd12193">
    <property type="entry name" value="bZIP_GCN4"/>
    <property type="match status" value="1"/>
</dbReference>
<protein>
    <recommendedName>
        <fullName evidence="10">BZIP domain-containing protein</fullName>
    </recommendedName>
</protein>
<dbReference type="GO" id="GO:0036033">
    <property type="term" value="F:mediator complex binding"/>
    <property type="evidence" value="ECO:0007669"/>
    <property type="project" value="EnsemblFungi"/>
</dbReference>
<organism evidence="11 12">
    <name type="scientific">Henningerozyma blattae (strain ATCC 34711 / CBS 6284 / DSM 70876 / NBRC 10599 / NRRL Y-10934 / UCD 77-7)</name>
    <name type="common">Yeast</name>
    <name type="synonym">Tetrapisispora blattae</name>
    <dbReference type="NCBI Taxonomy" id="1071380"/>
    <lineage>
        <taxon>Eukaryota</taxon>
        <taxon>Fungi</taxon>
        <taxon>Dikarya</taxon>
        <taxon>Ascomycota</taxon>
        <taxon>Saccharomycotina</taxon>
        <taxon>Saccharomycetes</taxon>
        <taxon>Saccharomycetales</taxon>
        <taxon>Saccharomycetaceae</taxon>
        <taxon>Henningerozyma</taxon>
    </lineage>
</organism>
<accession>I2GUU6</accession>
<keyword evidence="9" id="KW-0175">Coiled coil</keyword>
<dbReference type="RefSeq" id="XP_004177417.1">
    <property type="nucleotide sequence ID" value="XM_004177369.1"/>
</dbReference>
<dbReference type="GO" id="GO:0000978">
    <property type="term" value="F:RNA polymerase II cis-regulatory region sequence-specific DNA binding"/>
    <property type="evidence" value="ECO:0007669"/>
    <property type="project" value="EnsemblFungi"/>
</dbReference>
<keyword evidence="3" id="KW-0805">Transcription regulation</keyword>
<dbReference type="STRING" id="1071380.I2GUU6"/>
<dbReference type="PROSITE" id="PS00036">
    <property type="entry name" value="BZIP_BASIC"/>
    <property type="match status" value="1"/>
</dbReference>
<dbReference type="GO" id="GO:0010688">
    <property type="term" value="P:negative regulation of ribosomal protein gene transcription by RNA polymerase II"/>
    <property type="evidence" value="ECO:0007669"/>
    <property type="project" value="EnsemblFungi"/>
</dbReference>
<keyword evidence="12" id="KW-1185">Reference proteome</keyword>
<feature type="domain" description="BZIP" evidence="10">
    <location>
        <begin position="334"/>
        <end position="385"/>
    </location>
</feature>
<dbReference type="HOGENOM" id="CLU_718006_0_0_1"/>
<dbReference type="CDD" id="cd12192">
    <property type="entry name" value="GCN4_cent"/>
    <property type="match status" value="1"/>
</dbReference>
<dbReference type="GO" id="GO:0035556">
    <property type="term" value="P:intracellular signal transduction"/>
    <property type="evidence" value="ECO:0007669"/>
    <property type="project" value="EnsemblFungi"/>
</dbReference>
<keyword evidence="5" id="KW-0010">Activator</keyword>
<dbReference type="Proteomes" id="UP000002866">
    <property type="component" value="Chromosome 1"/>
</dbReference>
<evidence type="ECO:0000256" key="3">
    <source>
        <dbReference type="ARBA" id="ARBA00023015"/>
    </source>
</evidence>
<evidence type="ECO:0000256" key="7">
    <source>
        <dbReference type="ARBA" id="ARBA00023242"/>
    </source>
</evidence>
<reference evidence="11 12" key="1">
    <citation type="journal article" date="2011" name="Proc. Natl. Acad. Sci. U.S.A.">
        <title>Evolutionary erosion of yeast sex chromosomes by mating-type switching accidents.</title>
        <authorList>
            <person name="Gordon J.L."/>
            <person name="Armisen D."/>
            <person name="Proux-Wera E."/>
            <person name="Oheigeartaigh S.S."/>
            <person name="Byrne K.P."/>
            <person name="Wolfe K.H."/>
        </authorList>
    </citation>
    <scope>NUCLEOTIDE SEQUENCE [LARGE SCALE GENOMIC DNA]</scope>
    <source>
        <strain evidence="12">ATCC 34711 / CBS 6284 / DSM 70876 / NBRC 10599 / NRRL Y-10934 / UCD 77-7</strain>
    </source>
</reference>